<dbReference type="Gene3D" id="1.10.510.10">
    <property type="entry name" value="Transferase(Phosphotransferase) domain 1"/>
    <property type="match status" value="1"/>
</dbReference>
<dbReference type="PANTHER" id="PTHR37542">
    <property type="entry name" value="HELO DOMAIN-CONTAINING PROTEIN-RELATED"/>
    <property type="match status" value="1"/>
</dbReference>
<dbReference type="PANTHER" id="PTHR37542:SF1">
    <property type="entry name" value="PRION-INHIBITION AND PROPAGATION HELO DOMAIN-CONTAINING PROTEIN"/>
    <property type="match status" value="1"/>
</dbReference>
<dbReference type="Proteomes" id="UP000256690">
    <property type="component" value="Unassembled WGS sequence"/>
</dbReference>
<reference evidence="2 3" key="1">
    <citation type="journal article" date="2018" name="IMA Fungus">
        <title>IMA Genome-F 9: Draft genome sequence of Annulohypoxylon stygium, Aspergillus mulundensis, Berkeleyomyces basicola (syn. Thielaviopsis basicola), Ceratocystis smalleyi, two Cercospora beticola strains, Coleophoma cylindrospora, Fusarium fracticaudum, Phialophora cf. hyalina, and Morchella septimelata.</title>
        <authorList>
            <person name="Wingfield B.D."/>
            <person name="Bills G.F."/>
            <person name="Dong Y."/>
            <person name="Huang W."/>
            <person name="Nel W.J."/>
            <person name="Swalarsk-Parry B.S."/>
            <person name="Vaghefi N."/>
            <person name="Wilken P.M."/>
            <person name="An Z."/>
            <person name="de Beer Z.W."/>
            <person name="De Vos L."/>
            <person name="Chen L."/>
            <person name="Duong T.A."/>
            <person name="Gao Y."/>
            <person name="Hammerbacher A."/>
            <person name="Kikkert J.R."/>
            <person name="Li Y."/>
            <person name="Li H."/>
            <person name="Li K."/>
            <person name="Li Q."/>
            <person name="Liu X."/>
            <person name="Ma X."/>
            <person name="Naidoo K."/>
            <person name="Pethybridge S.J."/>
            <person name="Sun J."/>
            <person name="Steenkamp E.T."/>
            <person name="van der Nest M.A."/>
            <person name="van Wyk S."/>
            <person name="Wingfield M.J."/>
            <person name="Xiong C."/>
            <person name="Yue Q."/>
            <person name="Zhang X."/>
        </authorList>
    </citation>
    <scope>NUCLEOTIDE SEQUENCE [LARGE SCALE GENOMIC DNA]</scope>
    <source>
        <strain evidence="2 3">DSM 5745</strain>
    </source>
</reference>
<dbReference type="GeneID" id="38111927"/>
<dbReference type="STRING" id="1810919.A0A3D8T6R1"/>
<evidence type="ECO:0000259" key="1">
    <source>
        <dbReference type="PROSITE" id="PS50011"/>
    </source>
</evidence>
<sequence>MEAVSFAFATASVLELCLQTGKAIYTRSQAYRRAEPEIYEANIRIQGSWLKIEHQLTALLAVWEALPSDYILHQERVLQVLQMKLESAAKRLDRLMANSHEDKVVLDPTIDAGRLPVIRTLPTISRVKYALYAKASLERIVEDLDKWQRDFDPSWFFLGRMAIPIIDQELAGKRAAESNAVRTLVEMRDARRINASGTGRTGPIFLSSRYKITQQEGICLSSASTGRNSLHELLILDHVPVTHPSDVEHKTKEVRTLAKVLSSVDPELSGLLRCLGVIKLMASPSDKPTGFNFVFNLPPFLHDSKAIGLRSVLLEKPPQYPLTDRVALAVSLARAVVFFHSSGFVHKNILPENIVLCQPSPGTLGTPFLVGFDQLRAAEGRTYMAGDNRWEGNLYRHPGRQGIHPEEEYIMQHDIYSLGVCLLELGLWSSFVKYDDDDNQAPPTPAEWLQISELISARDKRRAATEIKEILINVAQKNLPRLIGRIYTEVVVSCLTCLDKDNELFGDEKEFQDEDGIQVGVRYIEKVSLLLEESRYRLSAG</sequence>
<organism evidence="2 3">
    <name type="scientific">Aspergillus mulundensis</name>
    <dbReference type="NCBI Taxonomy" id="1810919"/>
    <lineage>
        <taxon>Eukaryota</taxon>
        <taxon>Fungi</taxon>
        <taxon>Dikarya</taxon>
        <taxon>Ascomycota</taxon>
        <taxon>Pezizomycotina</taxon>
        <taxon>Eurotiomycetes</taxon>
        <taxon>Eurotiomycetidae</taxon>
        <taxon>Eurotiales</taxon>
        <taxon>Aspergillaceae</taxon>
        <taxon>Aspergillus</taxon>
        <taxon>Aspergillus subgen. Nidulantes</taxon>
    </lineage>
</organism>
<dbReference type="GO" id="GO:0004672">
    <property type="term" value="F:protein kinase activity"/>
    <property type="evidence" value="ECO:0007669"/>
    <property type="project" value="InterPro"/>
</dbReference>
<gene>
    <name evidence="2" type="ORF">DSM5745_01557</name>
</gene>
<keyword evidence="3" id="KW-1185">Reference proteome</keyword>
<accession>A0A3D8T6R1</accession>
<dbReference type="RefSeq" id="XP_026609418.1">
    <property type="nucleotide sequence ID" value="XM_026743573.1"/>
</dbReference>
<proteinExistence type="predicted"/>
<evidence type="ECO:0000313" key="3">
    <source>
        <dbReference type="Proteomes" id="UP000256690"/>
    </source>
</evidence>
<protein>
    <recommendedName>
        <fullName evidence="1">Protein kinase domain-containing protein</fullName>
    </recommendedName>
</protein>
<dbReference type="InterPro" id="IPR011009">
    <property type="entry name" value="Kinase-like_dom_sf"/>
</dbReference>
<dbReference type="AlphaFoldDB" id="A0A3D8T6R1"/>
<feature type="domain" description="Protein kinase" evidence="1">
    <location>
        <begin position="190"/>
        <end position="505"/>
    </location>
</feature>
<dbReference type="PROSITE" id="PS50011">
    <property type="entry name" value="PROTEIN_KINASE_DOM"/>
    <property type="match status" value="1"/>
</dbReference>
<comment type="caution">
    <text evidence="2">The sequence shown here is derived from an EMBL/GenBank/DDBJ whole genome shotgun (WGS) entry which is preliminary data.</text>
</comment>
<name>A0A3D8T6R1_9EURO</name>
<dbReference type="InterPro" id="IPR000719">
    <property type="entry name" value="Prot_kinase_dom"/>
</dbReference>
<dbReference type="SUPFAM" id="SSF56112">
    <property type="entry name" value="Protein kinase-like (PK-like)"/>
    <property type="match status" value="1"/>
</dbReference>
<dbReference type="OrthoDB" id="1911848at2759"/>
<dbReference type="GO" id="GO:0005524">
    <property type="term" value="F:ATP binding"/>
    <property type="evidence" value="ECO:0007669"/>
    <property type="project" value="InterPro"/>
</dbReference>
<evidence type="ECO:0000313" key="2">
    <source>
        <dbReference type="EMBL" id="RDW94235.1"/>
    </source>
</evidence>
<dbReference type="EMBL" id="PVWQ01000001">
    <property type="protein sequence ID" value="RDW94235.1"/>
    <property type="molecule type" value="Genomic_DNA"/>
</dbReference>